<name>A0A229T7U0_9PSEU</name>
<dbReference type="Proteomes" id="UP000215199">
    <property type="component" value="Unassembled WGS sequence"/>
</dbReference>
<keyword evidence="3" id="KW-1185">Reference proteome</keyword>
<organism evidence="2 3">
    <name type="scientific">Amycolatopsis vastitatis</name>
    <dbReference type="NCBI Taxonomy" id="1905142"/>
    <lineage>
        <taxon>Bacteria</taxon>
        <taxon>Bacillati</taxon>
        <taxon>Actinomycetota</taxon>
        <taxon>Actinomycetes</taxon>
        <taxon>Pseudonocardiales</taxon>
        <taxon>Pseudonocardiaceae</taxon>
        <taxon>Amycolatopsis</taxon>
    </lineage>
</organism>
<feature type="compositionally biased region" description="Basic and acidic residues" evidence="1">
    <location>
        <begin position="175"/>
        <end position="184"/>
    </location>
</feature>
<protein>
    <submittedName>
        <fullName evidence="2">Uncharacterized protein</fullName>
    </submittedName>
</protein>
<comment type="caution">
    <text evidence="2">The sequence shown here is derived from an EMBL/GenBank/DDBJ whole genome shotgun (WGS) entry which is preliminary data.</text>
</comment>
<sequence length="194" mass="21665">MAKDIWQGVLDELDGSPEEVKAIRLQFAHHGWCDLFIGFVQALEAYGKVVEKVPDKAKEIIAEAICGSSKQKVRSELTKRVVDMVVDKAWSAFKAAAITHTPLFALLSSEDLLRNLRIIAIFICPAPGNHKEVLEHAVDPLLRDARNYISDETKQWLATQFKQWADGVARPAVPDSREGERRSEGAPPKRPPTE</sequence>
<proteinExistence type="predicted"/>
<evidence type="ECO:0000313" key="2">
    <source>
        <dbReference type="EMBL" id="OXM67238.1"/>
    </source>
</evidence>
<gene>
    <name evidence="2" type="ORF">CF165_17530</name>
</gene>
<dbReference type="AlphaFoldDB" id="A0A229T7U0"/>
<dbReference type="EMBL" id="NMUL01000014">
    <property type="protein sequence ID" value="OXM67238.1"/>
    <property type="molecule type" value="Genomic_DNA"/>
</dbReference>
<accession>A0A229T7U0</accession>
<feature type="region of interest" description="Disordered" evidence="1">
    <location>
        <begin position="169"/>
        <end position="194"/>
    </location>
</feature>
<evidence type="ECO:0000313" key="3">
    <source>
        <dbReference type="Proteomes" id="UP000215199"/>
    </source>
</evidence>
<reference evidence="3" key="1">
    <citation type="submission" date="2017-07" db="EMBL/GenBank/DDBJ databases">
        <title>Comparative genome mining reveals phylogenetic distribution patterns of secondary metabolites in Amycolatopsis.</title>
        <authorList>
            <person name="Adamek M."/>
            <person name="Alanjary M."/>
            <person name="Sales-Ortells H."/>
            <person name="Goodfellow M."/>
            <person name="Bull A.T."/>
            <person name="Kalinowski J."/>
            <person name="Ziemert N."/>
        </authorList>
    </citation>
    <scope>NUCLEOTIDE SEQUENCE [LARGE SCALE GENOMIC DNA]</scope>
    <source>
        <strain evidence="3">H5</strain>
    </source>
</reference>
<evidence type="ECO:0000256" key="1">
    <source>
        <dbReference type="SAM" id="MobiDB-lite"/>
    </source>
</evidence>